<dbReference type="OrthoDB" id="3565408at2759"/>
<dbReference type="AlphaFoldDB" id="A0A8H4RCJ4"/>
<name>A0A8H4RCJ4_9HELO</name>
<feature type="transmembrane region" description="Helical" evidence="2">
    <location>
        <begin position="72"/>
        <end position="93"/>
    </location>
</feature>
<proteinExistence type="predicted"/>
<keyword evidence="2" id="KW-1133">Transmembrane helix</keyword>
<dbReference type="EMBL" id="JAAMPI010000939">
    <property type="protein sequence ID" value="KAF4627617.1"/>
    <property type="molecule type" value="Genomic_DNA"/>
</dbReference>
<dbReference type="Pfam" id="PF20150">
    <property type="entry name" value="2EXR"/>
    <property type="match status" value="1"/>
</dbReference>
<evidence type="ECO:0000313" key="4">
    <source>
        <dbReference type="EMBL" id="KAF4627617.1"/>
    </source>
</evidence>
<comment type="caution">
    <text evidence="4">The sequence shown here is derived from an EMBL/GenBank/DDBJ whole genome shotgun (WGS) entry which is preliminary data.</text>
</comment>
<dbReference type="InterPro" id="IPR045518">
    <property type="entry name" value="2EXR"/>
</dbReference>
<organism evidence="4 5">
    <name type="scientific">Cudoniella acicularis</name>
    <dbReference type="NCBI Taxonomy" id="354080"/>
    <lineage>
        <taxon>Eukaryota</taxon>
        <taxon>Fungi</taxon>
        <taxon>Dikarya</taxon>
        <taxon>Ascomycota</taxon>
        <taxon>Pezizomycotina</taxon>
        <taxon>Leotiomycetes</taxon>
        <taxon>Helotiales</taxon>
        <taxon>Tricladiaceae</taxon>
        <taxon>Cudoniella</taxon>
    </lineage>
</organism>
<keyword evidence="2" id="KW-0472">Membrane</keyword>
<evidence type="ECO:0000259" key="3">
    <source>
        <dbReference type="Pfam" id="PF20150"/>
    </source>
</evidence>
<dbReference type="Proteomes" id="UP000566819">
    <property type="component" value="Unassembled WGS sequence"/>
</dbReference>
<accession>A0A8H4RCJ4</accession>
<evidence type="ECO:0000256" key="1">
    <source>
        <dbReference type="SAM" id="MobiDB-lite"/>
    </source>
</evidence>
<feature type="region of interest" description="Disordered" evidence="1">
    <location>
        <begin position="1"/>
        <end position="30"/>
    </location>
</feature>
<gene>
    <name evidence="4" type="ORF">G7Y89_g10537</name>
</gene>
<sequence>MAKVKPSITTRTLRKRPQISPSNDEKIPNLKPKRKYTRAPRFKFFSRLPAELRLKIWHYAIPDREAYSHANLLFLCVGAGRLGAVLSAIIPFIKRWKKFSLGEKKIWIDFERDVVFLDVWHRTGLEECLSRKLFQEFVPDEVSRIKRLGFGGGWAVASGATRTFMELIGQRGVFDGFTSLEEVYVWDDISTIPPPPSGNRHPFALSDKEPFRLGLVKSLEILRSKGGWDAERPLPSVRIMRDLDRVE</sequence>
<feature type="domain" description="2EXR" evidence="3">
    <location>
        <begin position="42"/>
        <end position="64"/>
    </location>
</feature>
<keyword evidence="5" id="KW-1185">Reference proteome</keyword>
<evidence type="ECO:0000256" key="2">
    <source>
        <dbReference type="SAM" id="Phobius"/>
    </source>
</evidence>
<protein>
    <recommendedName>
        <fullName evidence="3">2EXR domain-containing protein</fullName>
    </recommendedName>
</protein>
<reference evidence="4 5" key="1">
    <citation type="submission" date="2020-03" db="EMBL/GenBank/DDBJ databases">
        <title>Draft Genome Sequence of Cudoniella acicularis.</title>
        <authorList>
            <person name="Buettner E."/>
            <person name="Kellner H."/>
        </authorList>
    </citation>
    <scope>NUCLEOTIDE SEQUENCE [LARGE SCALE GENOMIC DNA]</scope>
    <source>
        <strain evidence="4 5">DSM 108380</strain>
    </source>
</reference>
<keyword evidence="2" id="KW-0812">Transmembrane</keyword>
<evidence type="ECO:0000313" key="5">
    <source>
        <dbReference type="Proteomes" id="UP000566819"/>
    </source>
</evidence>